<protein>
    <submittedName>
        <fullName evidence="1">Uncharacterized protein</fullName>
    </submittedName>
</protein>
<gene>
    <name evidence="1" type="ORF">QYM36_005444</name>
</gene>
<evidence type="ECO:0000313" key="2">
    <source>
        <dbReference type="Proteomes" id="UP001187531"/>
    </source>
</evidence>
<evidence type="ECO:0000313" key="1">
    <source>
        <dbReference type="EMBL" id="KAK2718137.1"/>
    </source>
</evidence>
<proteinExistence type="predicted"/>
<dbReference type="Proteomes" id="UP001187531">
    <property type="component" value="Unassembled WGS sequence"/>
</dbReference>
<comment type="caution">
    <text evidence="1">The sequence shown here is derived from an EMBL/GenBank/DDBJ whole genome shotgun (WGS) entry which is preliminary data.</text>
</comment>
<name>A0AA88L5Y2_ARTSF</name>
<accession>A0AA88L5Y2</accession>
<dbReference type="EMBL" id="JAVRJZ010000009">
    <property type="protein sequence ID" value="KAK2718137.1"/>
    <property type="molecule type" value="Genomic_DNA"/>
</dbReference>
<reference evidence="1" key="1">
    <citation type="submission" date="2023-07" db="EMBL/GenBank/DDBJ databases">
        <title>Chromosome-level genome assembly of Artemia franciscana.</title>
        <authorList>
            <person name="Jo E."/>
        </authorList>
    </citation>
    <scope>NUCLEOTIDE SEQUENCE</scope>
    <source>
        <tissue evidence="1">Whole body</tissue>
    </source>
</reference>
<dbReference type="AlphaFoldDB" id="A0AA88L5Y2"/>
<organism evidence="1 2">
    <name type="scientific">Artemia franciscana</name>
    <name type="common">Brine shrimp</name>
    <name type="synonym">Artemia sanfranciscana</name>
    <dbReference type="NCBI Taxonomy" id="6661"/>
    <lineage>
        <taxon>Eukaryota</taxon>
        <taxon>Metazoa</taxon>
        <taxon>Ecdysozoa</taxon>
        <taxon>Arthropoda</taxon>
        <taxon>Crustacea</taxon>
        <taxon>Branchiopoda</taxon>
        <taxon>Anostraca</taxon>
        <taxon>Artemiidae</taxon>
        <taxon>Artemia</taxon>
    </lineage>
</organism>
<sequence>MTESRIIESDDYEFKCKKVKTSDDQFQGCANSNLVIQNNPDEQHQLDSPNFSDYLSQRSDIQKVVTTSREICEDIVQLDYSKFPPLEHIPAKGCVIAFKGPNSHHPDSLNYKQAVVYPIKRAPLGTYCDWFMSDQFSPSSKESDMIESSFEDLVSPVILQYSYDDLCNG</sequence>
<keyword evidence="2" id="KW-1185">Reference proteome</keyword>